<dbReference type="InterPro" id="IPR029052">
    <property type="entry name" value="Metallo-depent_PP-like"/>
</dbReference>
<accession>A0A5D6WBC7</accession>
<gene>
    <name evidence="4" type="ORF">FZ040_04035</name>
</gene>
<dbReference type="InterPro" id="IPR024654">
    <property type="entry name" value="Calcineurin-like_PHP_lpxH"/>
</dbReference>
<keyword evidence="5" id="KW-1185">Reference proteome</keyword>
<dbReference type="AlphaFoldDB" id="A0A5D6WBC7"/>
<organism evidence="4 5">
    <name type="scientific">Selenomonas ruminis</name>
    <dbReference type="NCBI Taxonomy" id="2593411"/>
    <lineage>
        <taxon>Bacteria</taxon>
        <taxon>Bacillati</taxon>
        <taxon>Bacillota</taxon>
        <taxon>Negativicutes</taxon>
        <taxon>Selenomonadales</taxon>
        <taxon>Selenomonadaceae</taxon>
        <taxon>Selenomonas</taxon>
    </lineage>
</organism>
<dbReference type="GO" id="GO:0046872">
    <property type="term" value="F:metal ion binding"/>
    <property type="evidence" value="ECO:0007669"/>
    <property type="project" value="UniProtKB-KW"/>
</dbReference>
<dbReference type="EMBL" id="VTOY01000002">
    <property type="protein sequence ID" value="TYZ23904.1"/>
    <property type="molecule type" value="Genomic_DNA"/>
</dbReference>
<evidence type="ECO:0000313" key="5">
    <source>
        <dbReference type="Proteomes" id="UP000323646"/>
    </source>
</evidence>
<dbReference type="Gene3D" id="3.60.21.10">
    <property type="match status" value="1"/>
</dbReference>
<dbReference type="NCBIfam" id="TIGR00040">
    <property type="entry name" value="yfcE"/>
    <property type="match status" value="1"/>
</dbReference>
<protein>
    <recommendedName>
        <fullName evidence="2">Phosphoesterase</fullName>
        <ecNumber evidence="2">3.1.4.-</ecNumber>
    </recommendedName>
</protein>
<evidence type="ECO:0000256" key="1">
    <source>
        <dbReference type="ARBA" id="ARBA00008950"/>
    </source>
</evidence>
<dbReference type="InterPro" id="IPR000979">
    <property type="entry name" value="Phosphodiesterase_MJ0936/Vps29"/>
</dbReference>
<keyword evidence="2" id="KW-0479">Metal-binding</keyword>
<reference evidence="4 5" key="1">
    <citation type="submission" date="2019-08" db="EMBL/GenBank/DDBJ databases">
        <title>Selenomonas sp. mPRGC5 and Selenomonas sp. mPRGC8 isolated from ruminal fluid of dairy goat (Capra hircus).</title>
        <authorList>
            <person name="Poothong S."/>
            <person name="Nuengjamnong C."/>
            <person name="Tanasupawat S."/>
        </authorList>
    </citation>
    <scope>NUCLEOTIDE SEQUENCE [LARGE SCALE GENOMIC DNA]</scope>
    <source>
        <strain evidence="5">mPRGC5</strain>
    </source>
</reference>
<comment type="cofactor">
    <cofactor evidence="2">
        <name>a divalent metal cation</name>
        <dbReference type="ChEBI" id="CHEBI:60240"/>
    </cofactor>
</comment>
<sequence>MKIGIVSDSHGNTSALDTMLQHPASAEVEAWLFAGDIAMDAEYLEMVTDVPVVKVAGNNDWPMSRLEDTVITELGGHRILLTHGHLYGVTFSTQNLELAAREQEADIAVYGHTHVADLSTGEVMILNPGSVARPRDASRGSFMVAELVPDQEPAVKLIRI</sequence>
<dbReference type="Proteomes" id="UP000323646">
    <property type="component" value="Unassembled WGS sequence"/>
</dbReference>
<dbReference type="OrthoDB" id="9800565at2"/>
<dbReference type="PANTHER" id="PTHR11124">
    <property type="entry name" value="VACUOLAR SORTING PROTEIN VPS29"/>
    <property type="match status" value="1"/>
</dbReference>
<feature type="domain" description="Calcineurin-like phosphoesterase" evidence="3">
    <location>
        <begin position="1"/>
        <end position="147"/>
    </location>
</feature>
<dbReference type="EC" id="3.1.4.-" evidence="2"/>
<comment type="similarity">
    <text evidence="1 2">Belongs to the metallophosphoesterase superfamily. YfcE family.</text>
</comment>
<evidence type="ECO:0000256" key="2">
    <source>
        <dbReference type="RuleBase" id="RU362039"/>
    </source>
</evidence>
<dbReference type="GO" id="GO:0016787">
    <property type="term" value="F:hydrolase activity"/>
    <property type="evidence" value="ECO:0007669"/>
    <property type="project" value="UniProtKB-UniRule"/>
</dbReference>
<evidence type="ECO:0000313" key="4">
    <source>
        <dbReference type="EMBL" id="TYZ23904.1"/>
    </source>
</evidence>
<proteinExistence type="inferred from homology"/>
<dbReference type="RefSeq" id="WP_149170833.1">
    <property type="nucleotide sequence ID" value="NZ_VTOY01000002.1"/>
</dbReference>
<dbReference type="Pfam" id="PF12850">
    <property type="entry name" value="Metallophos_2"/>
    <property type="match status" value="1"/>
</dbReference>
<name>A0A5D6WBC7_9FIRM</name>
<comment type="caution">
    <text evidence="4">The sequence shown here is derived from an EMBL/GenBank/DDBJ whole genome shotgun (WGS) entry which is preliminary data.</text>
</comment>
<dbReference type="SUPFAM" id="SSF56300">
    <property type="entry name" value="Metallo-dependent phosphatases"/>
    <property type="match status" value="1"/>
</dbReference>
<evidence type="ECO:0000259" key="3">
    <source>
        <dbReference type="Pfam" id="PF12850"/>
    </source>
</evidence>